<organism evidence="2 3">
    <name type="scientific">Thermosyntropha lipolytica DSM 11003</name>
    <dbReference type="NCBI Taxonomy" id="1123382"/>
    <lineage>
        <taxon>Bacteria</taxon>
        <taxon>Bacillati</taxon>
        <taxon>Bacillota</taxon>
        <taxon>Clostridia</taxon>
        <taxon>Eubacteriales</taxon>
        <taxon>Syntrophomonadaceae</taxon>
        <taxon>Thermosyntropha</taxon>
    </lineage>
</organism>
<dbReference type="PANTHER" id="PTHR37298">
    <property type="entry name" value="UPF0111 PROTEIN YKAA"/>
    <property type="match status" value="1"/>
</dbReference>
<dbReference type="InterPro" id="IPR018445">
    <property type="entry name" value="Put_Phosphate_transp_reg"/>
</dbReference>
<dbReference type="Proteomes" id="UP000242329">
    <property type="component" value="Unassembled WGS sequence"/>
</dbReference>
<comment type="similarity">
    <text evidence="1">Belongs to the UPF0111 family.</text>
</comment>
<keyword evidence="3" id="KW-1185">Reference proteome</keyword>
<reference evidence="3" key="1">
    <citation type="submission" date="2016-11" db="EMBL/GenBank/DDBJ databases">
        <authorList>
            <person name="Varghese N."/>
            <person name="Submissions S."/>
        </authorList>
    </citation>
    <scope>NUCLEOTIDE SEQUENCE [LARGE SCALE GENOMIC DNA]</scope>
    <source>
        <strain evidence="3">DSM 11003</strain>
    </source>
</reference>
<dbReference type="InterPro" id="IPR052912">
    <property type="entry name" value="UPF0111_domain"/>
</dbReference>
<dbReference type="PANTHER" id="PTHR37298:SF1">
    <property type="entry name" value="UPF0111 PROTEIN YKAA"/>
    <property type="match status" value="1"/>
</dbReference>
<dbReference type="Pfam" id="PF01865">
    <property type="entry name" value="PhoU_div"/>
    <property type="match status" value="1"/>
</dbReference>
<dbReference type="Gene3D" id="1.20.58.220">
    <property type="entry name" value="Phosphate transport system protein phou homolog 2, domain 2"/>
    <property type="match status" value="1"/>
</dbReference>
<dbReference type="EMBL" id="FQWY01000006">
    <property type="protein sequence ID" value="SHG56132.1"/>
    <property type="molecule type" value="Genomic_DNA"/>
</dbReference>
<dbReference type="AlphaFoldDB" id="A0A1M5KTE6"/>
<dbReference type="InterPro" id="IPR038078">
    <property type="entry name" value="PhoU-like_sf"/>
</dbReference>
<proteinExistence type="inferred from homology"/>
<name>A0A1M5KTE6_9FIRM</name>
<evidence type="ECO:0000313" key="2">
    <source>
        <dbReference type="EMBL" id="SHG56132.1"/>
    </source>
</evidence>
<accession>A0A1M5KTE6</accession>
<gene>
    <name evidence="2" type="ORF">SAMN02745221_00467</name>
</gene>
<protein>
    <recommendedName>
        <fullName evidence="4">Phosphate transport regulator</fullName>
    </recommendedName>
</protein>
<dbReference type="STRING" id="1123382.SAMN02745221_00467"/>
<evidence type="ECO:0000256" key="1">
    <source>
        <dbReference type="ARBA" id="ARBA00008591"/>
    </source>
</evidence>
<evidence type="ECO:0000313" key="3">
    <source>
        <dbReference type="Proteomes" id="UP000242329"/>
    </source>
</evidence>
<dbReference type="OrthoDB" id="9797568at2"/>
<dbReference type="RefSeq" id="WP_073089521.1">
    <property type="nucleotide sequence ID" value="NZ_FQWY01000006.1"/>
</dbReference>
<evidence type="ECO:0008006" key="4">
    <source>
        <dbReference type="Google" id="ProtNLM"/>
    </source>
</evidence>
<sequence length="208" mass="24361">MRFFGRQDKELYLLLNESARVVLRGGEILQEVVYDYQDLELKLAKLTALEHEGDRIIEELVRRLNASFILPFDREDAFALVQSLAVVLDYITGIIDRMILYKAGEPDNRVKEMVEVLLEAIKLQEKAFNLLNKVEQNKNEIIACCEEITYLERKQDNLYRNGLAILFENENDPMQIIKWREIYEHIEMAQDYVQEVAELLSGIVVKYS</sequence>